<dbReference type="EMBL" id="CP108253">
    <property type="protein sequence ID" value="WTU38469.1"/>
    <property type="molecule type" value="Genomic_DNA"/>
</dbReference>
<accession>A0AAU2GUQ0</accession>
<dbReference type="Pfam" id="PF20242">
    <property type="entry name" value="Emfourin"/>
    <property type="match status" value="1"/>
</dbReference>
<dbReference type="AlphaFoldDB" id="A0AAU2GUQ0"/>
<proteinExistence type="predicted"/>
<reference evidence="1" key="1">
    <citation type="submission" date="2022-10" db="EMBL/GenBank/DDBJ databases">
        <title>The complete genomes of actinobacterial strains from the NBC collection.</title>
        <authorList>
            <person name="Joergensen T.S."/>
            <person name="Alvarez Arevalo M."/>
            <person name="Sterndorff E.B."/>
            <person name="Faurdal D."/>
            <person name="Vuksanovic O."/>
            <person name="Mourched A.-S."/>
            <person name="Charusanti P."/>
            <person name="Shaw S."/>
            <person name="Blin K."/>
            <person name="Weber T."/>
        </authorList>
    </citation>
    <scope>NUCLEOTIDE SEQUENCE</scope>
    <source>
        <strain evidence="1">NBC_00060</strain>
    </source>
</reference>
<gene>
    <name evidence="1" type="ORF">OHV25_02285</name>
</gene>
<name>A0AAU2GUQ0_9ACTN</name>
<sequence>MKVTLETHGGQAAAINLRLPPKVLDTDTLPKNASAELARLVAGAVPVPTAERPDHARDAMSYTITVEDDGRSTVLTQSDTTMSPAFATLLSWLENHFAQQ</sequence>
<evidence type="ECO:0000313" key="1">
    <source>
        <dbReference type="EMBL" id="WTU38469.1"/>
    </source>
</evidence>
<dbReference type="InterPro" id="IPR049457">
    <property type="entry name" value="Emfourin"/>
</dbReference>
<organism evidence="1">
    <name type="scientific">Streptomyces sp. NBC_00060</name>
    <dbReference type="NCBI Taxonomy" id="2975636"/>
    <lineage>
        <taxon>Bacteria</taxon>
        <taxon>Bacillati</taxon>
        <taxon>Actinomycetota</taxon>
        <taxon>Actinomycetes</taxon>
        <taxon>Kitasatosporales</taxon>
        <taxon>Streptomycetaceae</taxon>
        <taxon>Streptomyces</taxon>
    </lineage>
</organism>
<protein>
    <submittedName>
        <fullName evidence="1">Uncharacterized protein</fullName>
    </submittedName>
</protein>